<evidence type="ECO:0000313" key="1">
    <source>
        <dbReference type="EMBL" id="MCX5619923.1"/>
    </source>
</evidence>
<name>A0ABT3WMP9_9PROT</name>
<evidence type="ECO:0000313" key="2">
    <source>
        <dbReference type="Proteomes" id="UP001165575"/>
    </source>
</evidence>
<accession>A0ABT3WMP9</accession>
<dbReference type="EMBL" id="JANIDX010000005">
    <property type="protein sequence ID" value="MCX5619923.1"/>
    <property type="molecule type" value="Genomic_DNA"/>
</dbReference>
<comment type="caution">
    <text evidence="1">The sequence shown here is derived from an EMBL/GenBank/DDBJ whole genome shotgun (WGS) entry which is preliminary data.</text>
</comment>
<proteinExistence type="predicted"/>
<gene>
    <name evidence="1" type="ORF">NQF89_05740</name>
</gene>
<reference evidence="1 2" key="1">
    <citation type="submission" date="2022-07" db="EMBL/GenBank/DDBJ databases">
        <title>Bombella genomes.</title>
        <authorList>
            <person name="Harer L."/>
            <person name="Styblova S."/>
            <person name="Ehrmann M."/>
        </authorList>
    </citation>
    <scope>NUCLEOTIDE SEQUENCE [LARGE SCALE GENOMIC DNA]</scope>
    <source>
        <strain evidence="1 2">TMW 2.2556</strain>
    </source>
</reference>
<protein>
    <submittedName>
        <fullName evidence="1">Phage tail protein</fullName>
    </submittedName>
</protein>
<dbReference type="Proteomes" id="UP001165575">
    <property type="component" value="Unassembled WGS sequence"/>
</dbReference>
<keyword evidence="2" id="KW-1185">Reference proteome</keyword>
<sequence>MLGLPGSGFLENRLLGAGTLSTFEQVTGLLGLNAGNAPVLLSLGDVQFSLNTAALQQVSRNTESTWAEIPRIGHLNSLQYTGPGADTWTIPCDLYPDWKGSEDVIDTLRMMARSGGVYFLMGANGDVIGLFIVRSVTEEQSLYKASGDPRKYSFTLTLQRYAETAGQKASARKSQGMFGSVGRFVGTLEGDVSSAIGSVEGAVGDAVGSVLDPISKELKL</sequence>
<dbReference type="RefSeq" id="WP_266137750.1">
    <property type="nucleotide sequence ID" value="NZ_JANIDX010000005.1"/>
</dbReference>
<dbReference type="InterPro" id="IPR009734">
    <property type="entry name" value="Myoviridae_GpU"/>
</dbReference>
<organism evidence="1 2">
    <name type="scientific">Bombella pollinis</name>
    <dbReference type="NCBI Taxonomy" id="2967337"/>
    <lineage>
        <taxon>Bacteria</taxon>
        <taxon>Pseudomonadati</taxon>
        <taxon>Pseudomonadota</taxon>
        <taxon>Alphaproteobacteria</taxon>
        <taxon>Acetobacterales</taxon>
        <taxon>Acetobacteraceae</taxon>
        <taxon>Bombella</taxon>
    </lineage>
</organism>
<dbReference type="Pfam" id="PF06995">
    <property type="entry name" value="Phage_P2_GpU"/>
    <property type="match status" value="1"/>
</dbReference>